<organism evidence="1">
    <name type="scientific">bioreactor metagenome</name>
    <dbReference type="NCBI Taxonomy" id="1076179"/>
    <lineage>
        <taxon>unclassified sequences</taxon>
        <taxon>metagenomes</taxon>
        <taxon>ecological metagenomes</taxon>
    </lineage>
</organism>
<dbReference type="InterPro" id="IPR029044">
    <property type="entry name" value="Nucleotide-diphossugar_trans"/>
</dbReference>
<reference evidence="1" key="1">
    <citation type="submission" date="2019-08" db="EMBL/GenBank/DDBJ databases">
        <authorList>
            <person name="Kucharzyk K."/>
            <person name="Murdoch R.W."/>
            <person name="Higgins S."/>
            <person name="Loffler F."/>
        </authorList>
    </citation>
    <scope>NUCLEOTIDE SEQUENCE</scope>
</reference>
<comment type="caution">
    <text evidence="1">The sequence shown here is derived from an EMBL/GenBank/DDBJ whole genome shotgun (WGS) entry which is preliminary data.</text>
</comment>
<dbReference type="AlphaFoldDB" id="A0A645F5J4"/>
<dbReference type="EMBL" id="VSSQ01055747">
    <property type="protein sequence ID" value="MPN09628.1"/>
    <property type="molecule type" value="Genomic_DNA"/>
</dbReference>
<accession>A0A645F5J4</accession>
<sequence length="157" mass="17989">MDTDVEVLKSLEPFLNARFFAGFEEGGFVGTCVMGAQKQLELFEAYIKHYDQAAYRLPDGTKYKNTNVVLMTQLLEQRGFRRGDDYQEREGLLLFPRTYFSPYDYINGAQYFSEDSYAVHHFAQSWLPKSVRAKTKLKRAVAGIVGPKGVALLRGRR</sequence>
<proteinExistence type="predicted"/>
<gene>
    <name evidence="1" type="ORF">SDC9_156919</name>
</gene>
<dbReference type="SUPFAM" id="SSF53448">
    <property type="entry name" value="Nucleotide-diphospho-sugar transferases"/>
    <property type="match status" value="1"/>
</dbReference>
<evidence type="ECO:0000313" key="1">
    <source>
        <dbReference type="EMBL" id="MPN09628.1"/>
    </source>
</evidence>
<name>A0A645F5J4_9ZZZZ</name>
<protein>
    <submittedName>
        <fullName evidence="1">Uncharacterized protein</fullName>
    </submittedName>
</protein>